<gene>
    <name evidence="2" type="ORF">SAMN04489726_6195</name>
</gene>
<evidence type="ECO:0000256" key="1">
    <source>
        <dbReference type="SAM" id="MobiDB-lite"/>
    </source>
</evidence>
<proteinExistence type="predicted"/>
<dbReference type="eggNOG" id="ENOG50336WV">
    <property type="taxonomic scope" value="Bacteria"/>
</dbReference>
<evidence type="ECO:0008006" key="4">
    <source>
        <dbReference type="Google" id="ProtNLM"/>
    </source>
</evidence>
<dbReference type="EMBL" id="LT629701">
    <property type="protein sequence ID" value="SDN35254.1"/>
    <property type="molecule type" value="Genomic_DNA"/>
</dbReference>
<dbReference type="STRING" id="211114.SAMN04489726_6195"/>
<feature type="region of interest" description="Disordered" evidence="1">
    <location>
        <begin position="270"/>
        <end position="297"/>
    </location>
</feature>
<dbReference type="AlphaFoldDB" id="A0A1H0APH8"/>
<dbReference type="Proteomes" id="UP000183376">
    <property type="component" value="Chromosome I"/>
</dbReference>
<evidence type="ECO:0000313" key="2">
    <source>
        <dbReference type="EMBL" id="SDN35254.1"/>
    </source>
</evidence>
<reference evidence="2 3" key="1">
    <citation type="submission" date="2016-10" db="EMBL/GenBank/DDBJ databases">
        <authorList>
            <person name="de Groot N.N."/>
        </authorList>
    </citation>
    <scope>NUCLEOTIDE SEQUENCE [LARGE SCALE GENOMIC DNA]</scope>
    <source>
        <strain evidence="2 3">DSM 44149</strain>
    </source>
</reference>
<organism evidence="2 3">
    <name type="scientific">Allokutzneria albata</name>
    <name type="common">Kibdelosporangium albatum</name>
    <dbReference type="NCBI Taxonomy" id="211114"/>
    <lineage>
        <taxon>Bacteria</taxon>
        <taxon>Bacillati</taxon>
        <taxon>Actinomycetota</taxon>
        <taxon>Actinomycetes</taxon>
        <taxon>Pseudonocardiales</taxon>
        <taxon>Pseudonocardiaceae</taxon>
        <taxon>Allokutzneria</taxon>
    </lineage>
</organism>
<protein>
    <recommendedName>
        <fullName evidence="4">DUF4388 domain-containing protein</fullName>
    </recommendedName>
</protein>
<evidence type="ECO:0000313" key="3">
    <source>
        <dbReference type="Proteomes" id="UP000183376"/>
    </source>
</evidence>
<feature type="compositionally biased region" description="Pro residues" evidence="1">
    <location>
        <begin position="284"/>
        <end position="297"/>
    </location>
</feature>
<keyword evidence="3" id="KW-1185">Reference proteome</keyword>
<accession>A0A1H0APH8</accession>
<sequence length="297" mass="31392">MASFQCPFWTRFHTERPLTRDHRATFDVLAAALTQCHADGVTGTLRVTGNPGGLFHLSEGAVVAVDSPGSPKAETLLLSSGRISDEDWAAVLREGVESRARRAALVARGILTSGEVEAVVLEATQDGVFATVAGDIEQCVVVEDETVDVLLTAPDGVAPELLLPETIRRLDELASMPFPLSPYRECVVPGGGAEAAAPGEEERSRILANADGRRTARDIAFAVGRGVHPVTVEISRMLAEGLLEIAPPAVAVVCSHQEITSLERRAKAARVAAPGADRASPLPVRRPGPPHRMPGTT</sequence>
<name>A0A1H0APH8_ALLAB</name>
<feature type="compositionally biased region" description="Low complexity" evidence="1">
    <location>
        <begin position="270"/>
        <end position="279"/>
    </location>
</feature>